<feature type="domain" description="tRNA wybutosine-synthesizing protein" evidence="7">
    <location>
        <begin position="33"/>
        <end position="207"/>
    </location>
</feature>
<dbReference type="PANTHER" id="PTHR48418:SF1">
    <property type="entry name" value="TRNA WYBUTOSINE-SYNTHESIZING PROTEIN 3"/>
    <property type="match status" value="1"/>
</dbReference>
<sequence>MSVELLKPAPKQHPFSKTSLKTNAKNLNNFSNNKKTFLSKIDKSKKGDIDTKAIPLINTINQLPNYYTTSSCSGRVYLWTGSGKKNETIWVNMSHDIINESFLILPKPYSSLVWLRFEPFIMHICCKDLESANFLLQEVHKLYKKSSILSISNKIILEIRSSESIEMPLYDNNQLLFPQTHHSFLINLINQKMNDMWDKMEQLKMMVEKI</sequence>
<evidence type="ECO:0000259" key="7">
    <source>
        <dbReference type="Pfam" id="PF02676"/>
    </source>
</evidence>
<keyword evidence="2" id="KW-0489">Methyltransferase</keyword>
<comment type="similarity">
    <text evidence="1">Belongs to the TYW3 family.</text>
</comment>
<keyword evidence="5" id="KW-0819">tRNA processing</keyword>
<gene>
    <name evidence="8" type="ORF">A2912_01150</name>
</gene>
<name>A0A1G1YTY0_9BACT</name>
<dbReference type="GO" id="GO:0032259">
    <property type="term" value="P:methylation"/>
    <property type="evidence" value="ECO:0007669"/>
    <property type="project" value="UniProtKB-KW"/>
</dbReference>
<keyword evidence="3" id="KW-0808">Transferase</keyword>
<evidence type="ECO:0000256" key="6">
    <source>
        <dbReference type="ARBA" id="ARBA00030554"/>
    </source>
</evidence>
<evidence type="ECO:0000256" key="1">
    <source>
        <dbReference type="ARBA" id="ARBA00008569"/>
    </source>
</evidence>
<proteinExistence type="inferred from homology"/>
<dbReference type="EMBL" id="MHIN01000004">
    <property type="protein sequence ID" value="OGY55811.1"/>
    <property type="molecule type" value="Genomic_DNA"/>
</dbReference>
<evidence type="ECO:0000256" key="3">
    <source>
        <dbReference type="ARBA" id="ARBA00022679"/>
    </source>
</evidence>
<comment type="caution">
    <text evidence="8">The sequence shown here is derived from an EMBL/GenBank/DDBJ whole genome shotgun (WGS) entry which is preliminary data.</text>
</comment>
<dbReference type="Proteomes" id="UP000178122">
    <property type="component" value="Unassembled WGS sequence"/>
</dbReference>
<evidence type="ECO:0000313" key="8">
    <source>
        <dbReference type="EMBL" id="OGY55811.1"/>
    </source>
</evidence>
<dbReference type="SUPFAM" id="SSF111278">
    <property type="entry name" value="SSo0622-like"/>
    <property type="match status" value="1"/>
</dbReference>
<evidence type="ECO:0000256" key="2">
    <source>
        <dbReference type="ARBA" id="ARBA00022603"/>
    </source>
</evidence>
<dbReference type="AlphaFoldDB" id="A0A1G1YTY0"/>
<dbReference type="Pfam" id="PF02676">
    <property type="entry name" value="TYW3"/>
    <property type="match status" value="1"/>
</dbReference>
<reference evidence="8 9" key="1">
    <citation type="journal article" date="2016" name="Nat. Commun.">
        <title>Thousands of microbial genomes shed light on interconnected biogeochemical processes in an aquifer system.</title>
        <authorList>
            <person name="Anantharaman K."/>
            <person name="Brown C.T."/>
            <person name="Hug L.A."/>
            <person name="Sharon I."/>
            <person name="Castelle C.J."/>
            <person name="Probst A.J."/>
            <person name="Thomas B.C."/>
            <person name="Singh A."/>
            <person name="Wilkins M.J."/>
            <person name="Karaoz U."/>
            <person name="Brodie E.L."/>
            <person name="Williams K.H."/>
            <person name="Hubbard S.S."/>
            <person name="Banfield J.F."/>
        </authorList>
    </citation>
    <scope>NUCLEOTIDE SEQUENCE [LARGE SCALE GENOMIC DNA]</scope>
</reference>
<protein>
    <recommendedName>
        <fullName evidence="6">tRNA(Phe) 7-((3-amino-3-carboxypropyl)-4-demethylwyosine(37)-N(4))-methyltransferase</fullName>
    </recommendedName>
</protein>
<evidence type="ECO:0000256" key="5">
    <source>
        <dbReference type="ARBA" id="ARBA00022694"/>
    </source>
</evidence>
<dbReference type="InterPro" id="IPR036602">
    <property type="entry name" value="tRNA_yW-synthesising-like_sf"/>
</dbReference>
<dbReference type="Gene3D" id="3.30.1960.10">
    <property type="entry name" value="tRNA wybutosine-synthesizing-like"/>
    <property type="match status" value="1"/>
</dbReference>
<organism evidence="8 9">
    <name type="scientific">Candidatus Buchananbacteria bacterium RIFCSPLOWO2_01_FULL_40_23b</name>
    <dbReference type="NCBI Taxonomy" id="1797544"/>
    <lineage>
        <taxon>Bacteria</taxon>
        <taxon>Candidatus Buchananiibacteriota</taxon>
    </lineage>
</organism>
<dbReference type="GO" id="GO:0008168">
    <property type="term" value="F:methyltransferase activity"/>
    <property type="evidence" value="ECO:0007669"/>
    <property type="project" value="UniProtKB-KW"/>
</dbReference>
<dbReference type="GO" id="GO:0008033">
    <property type="term" value="P:tRNA processing"/>
    <property type="evidence" value="ECO:0007669"/>
    <property type="project" value="UniProtKB-KW"/>
</dbReference>
<accession>A0A1G1YTY0</accession>
<evidence type="ECO:0000313" key="9">
    <source>
        <dbReference type="Proteomes" id="UP000178122"/>
    </source>
</evidence>
<evidence type="ECO:0000256" key="4">
    <source>
        <dbReference type="ARBA" id="ARBA00022691"/>
    </source>
</evidence>
<keyword evidence="4" id="KW-0949">S-adenosyl-L-methionine</keyword>
<dbReference type="InterPro" id="IPR003827">
    <property type="entry name" value="tRNA_yW-synthesising"/>
</dbReference>
<dbReference type="PANTHER" id="PTHR48418">
    <property type="entry name" value="TRNA WYBUTOSINE-SYNTHESIZING PROTEIN 3"/>
    <property type="match status" value="1"/>
</dbReference>